<keyword evidence="3" id="KW-1185">Reference proteome</keyword>
<evidence type="ECO:0000256" key="1">
    <source>
        <dbReference type="SAM" id="Phobius"/>
    </source>
</evidence>
<protein>
    <submittedName>
        <fullName evidence="2">Uncharacterized protein</fullName>
    </submittedName>
</protein>
<proteinExistence type="predicted"/>
<evidence type="ECO:0000313" key="2">
    <source>
        <dbReference type="EMBL" id="QQU56494.1"/>
    </source>
</evidence>
<accession>A0ABX7D6V6</accession>
<feature type="transmembrane region" description="Helical" evidence="1">
    <location>
        <begin position="6"/>
        <end position="23"/>
    </location>
</feature>
<sequence length="240" mass="27075">MEQIITIIAAIAGIAFWLGLIKPKWVFMPNRKKSSLVYFGICLIASAALTNLYPKQVPVSQTAKTPTAPPAKKNFEYAEKTLNDWRLSSKKERHDIIESFTKINEFPQSSINGFYGCVSEYSYTKSKDLQLGMVLDWCQADYKNDPASLANRVTFDTFEDQFSHWSGTYKPLETVIKKSMNDDDSYKHVETTFRVMMKGDPHAIVSTTFKGSNAYGAIVKQTVSADVDIKTGQIIKIIEQ</sequence>
<name>A0ABX7D6V6_SERLI</name>
<evidence type="ECO:0000313" key="3">
    <source>
        <dbReference type="Proteomes" id="UP000595237"/>
    </source>
</evidence>
<gene>
    <name evidence="2" type="ORF">I6I38_05675</name>
</gene>
<feature type="transmembrane region" description="Helical" evidence="1">
    <location>
        <begin position="35"/>
        <end position="53"/>
    </location>
</feature>
<organism evidence="2 3">
    <name type="scientific">Serratia liquefaciens</name>
    <dbReference type="NCBI Taxonomy" id="614"/>
    <lineage>
        <taxon>Bacteria</taxon>
        <taxon>Pseudomonadati</taxon>
        <taxon>Pseudomonadota</taxon>
        <taxon>Gammaproteobacteria</taxon>
        <taxon>Enterobacterales</taxon>
        <taxon>Yersiniaceae</taxon>
        <taxon>Serratia</taxon>
    </lineage>
</organism>
<keyword evidence="1" id="KW-0812">Transmembrane</keyword>
<dbReference type="EMBL" id="CP068148">
    <property type="protein sequence ID" value="QQU56494.1"/>
    <property type="molecule type" value="Genomic_DNA"/>
</dbReference>
<dbReference type="RefSeq" id="WP_201896150.1">
    <property type="nucleotide sequence ID" value="NZ_CP068148.1"/>
</dbReference>
<reference evidence="2 3" key="1">
    <citation type="submission" date="2021-01" db="EMBL/GenBank/DDBJ databases">
        <title>FDA dAtabase for Regulatory Grade micrObial Sequences (FDA-ARGOS): Supporting development and validation of Infectious Disease Dx tests.</title>
        <authorList>
            <person name="Blissenbach B."/>
            <person name="Krut O."/>
            <person name="Tallon L."/>
            <person name="Sadzewicz L."/>
            <person name="Zhao X."/>
            <person name="Boylan J."/>
            <person name="Ott S."/>
            <person name="Bowen H."/>
            <person name="Vavikolanu K."/>
            <person name="Mehta A."/>
            <person name="Aluvathingal J."/>
            <person name="Nadendla S."/>
            <person name="Yan Y."/>
            <person name="Sichtig H."/>
        </authorList>
    </citation>
    <scope>NUCLEOTIDE SEQUENCE [LARGE SCALE GENOMIC DNA]</scope>
    <source>
        <strain evidence="2 3">FDAARGOS_1081</strain>
    </source>
</reference>
<keyword evidence="1" id="KW-0472">Membrane</keyword>
<keyword evidence="1" id="KW-1133">Transmembrane helix</keyword>
<dbReference type="Proteomes" id="UP000595237">
    <property type="component" value="Chromosome"/>
</dbReference>